<organism evidence="1 2">
    <name type="scientific">Maribacter cobaltidurans</name>
    <dbReference type="NCBI Taxonomy" id="1178778"/>
    <lineage>
        <taxon>Bacteria</taxon>
        <taxon>Pseudomonadati</taxon>
        <taxon>Bacteroidota</taxon>
        <taxon>Flavobacteriia</taxon>
        <taxon>Flavobacteriales</taxon>
        <taxon>Flavobacteriaceae</taxon>
        <taxon>Maribacter</taxon>
    </lineage>
</organism>
<sequence length="278" mass="31611">MNFFESANLLGKKMRIVGHCYVSGMGRKELAHLLFLILLCLFYVIGNGFGFSDSKLRETTVAMENYGERLKDNFKTDRFDSTIVDKEREHLLLAIEERIAKYLYQIPDYSYIAALETYLTYRPELLHQFPSCVPLEKGNYSLSSRYGMRTHPISKKTKTHFGIDLAAPSGKPIYASAAGTVSEVIYSENGYGIHIIIRHRFGFKTLYGHLEKVLVAKGQTIDQHELIATVGSSGSSTGFHLHYEVWKNEVKIDPRPSFNLKKTIYAEVMDIKPNTHGE</sequence>
<dbReference type="AlphaFoldDB" id="A0A223VAF0"/>
<evidence type="ECO:0000313" key="2">
    <source>
        <dbReference type="Proteomes" id="UP000215244"/>
    </source>
</evidence>
<dbReference type="CDD" id="cd12797">
    <property type="entry name" value="M23_peptidase"/>
    <property type="match status" value="1"/>
</dbReference>
<dbReference type="SUPFAM" id="SSF51261">
    <property type="entry name" value="Duplicated hybrid motif"/>
    <property type="match status" value="1"/>
</dbReference>
<dbReference type="PANTHER" id="PTHR21666:SF270">
    <property type="entry name" value="MUREIN HYDROLASE ACTIVATOR ENVC"/>
    <property type="match status" value="1"/>
</dbReference>
<dbReference type="InterPro" id="IPR050570">
    <property type="entry name" value="Cell_wall_metabolism_enzyme"/>
</dbReference>
<dbReference type="RefSeq" id="WP_094998907.1">
    <property type="nucleotide sequence ID" value="NZ_JAZDDG010000003.1"/>
</dbReference>
<proteinExistence type="predicted"/>
<evidence type="ECO:0000313" key="1">
    <source>
        <dbReference type="EMBL" id="ASV32351.1"/>
    </source>
</evidence>
<dbReference type="Proteomes" id="UP000215244">
    <property type="component" value="Chromosome"/>
</dbReference>
<keyword evidence="2" id="KW-1185">Reference proteome</keyword>
<dbReference type="GO" id="GO:0004222">
    <property type="term" value="F:metalloendopeptidase activity"/>
    <property type="evidence" value="ECO:0007669"/>
    <property type="project" value="TreeGrafter"/>
</dbReference>
<name>A0A223VAF0_9FLAO</name>
<dbReference type="EMBL" id="CP022957">
    <property type="protein sequence ID" value="ASV32351.1"/>
    <property type="molecule type" value="Genomic_DNA"/>
</dbReference>
<dbReference type="PANTHER" id="PTHR21666">
    <property type="entry name" value="PEPTIDASE-RELATED"/>
    <property type="match status" value="1"/>
</dbReference>
<dbReference type="InterPro" id="IPR016047">
    <property type="entry name" value="M23ase_b-sheet_dom"/>
</dbReference>
<dbReference type="Pfam" id="PF01551">
    <property type="entry name" value="Peptidase_M23"/>
    <property type="match status" value="1"/>
</dbReference>
<dbReference type="KEGG" id="marb:CJ263_20140"/>
<reference evidence="1 2" key="1">
    <citation type="submission" date="2017-08" db="EMBL/GenBank/DDBJ databases">
        <title>The complete genome sequence of Maribacter sp. B1, isolated from deep-sea sediment.</title>
        <authorList>
            <person name="Wu Y.-H."/>
            <person name="Cheng H."/>
            <person name="Xu X.-W."/>
        </authorList>
    </citation>
    <scope>NUCLEOTIDE SEQUENCE [LARGE SCALE GENOMIC DNA]</scope>
    <source>
        <strain evidence="1 2">B1</strain>
    </source>
</reference>
<dbReference type="InterPro" id="IPR011055">
    <property type="entry name" value="Dup_hybrid_motif"/>
</dbReference>
<dbReference type="Gene3D" id="2.70.70.10">
    <property type="entry name" value="Glucose Permease (Domain IIA)"/>
    <property type="match status" value="1"/>
</dbReference>
<accession>A0A223VAF0</accession>
<gene>
    <name evidence="1" type="ORF">CJ263_20140</name>
</gene>
<protein>
    <submittedName>
        <fullName evidence="1">Uncharacterized protein</fullName>
    </submittedName>
</protein>